<evidence type="ECO:0000256" key="1">
    <source>
        <dbReference type="SAM" id="MobiDB-lite"/>
    </source>
</evidence>
<dbReference type="RefSeq" id="WP_261514528.1">
    <property type="nucleotide sequence ID" value="NZ_JAODNV010000006.1"/>
</dbReference>
<dbReference type="SUPFAM" id="SSF50346">
    <property type="entry name" value="PRC-barrel domain"/>
    <property type="match status" value="2"/>
</dbReference>
<dbReference type="Proteomes" id="UP001149009">
    <property type="component" value="Unassembled WGS sequence"/>
</dbReference>
<feature type="signal peptide" evidence="2">
    <location>
        <begin position="1"/>
        <end position="21"/>
    </location>
</feature>
<dbReference type="Pfam" id="PF05239">
    <property type="entry name" value="PRC"/>
    <property type="match status" value="2"/>
</dbReference>
<evidence type="ECO:0000313" key="4">
    <source>
        <dbReference type="EMBL" id="MCT8989671.1"/>
    </source>
</evidence>
<protein>
    <submittedName>
        <fullName evidence="4">PRC-barrel domain-containing protein</fullName>
    </submittedName>
</protein>
<comment type="caution">
    <text evidence="4">The sequence shown here is derived from an EMBL/GenBank/DDBJ whole genome shotgun (WGS) entry which is preliminary data.</text>
</comment>
<accession>A0A9X2X7P8</accession>
<evidence type="ECO:0000313" key="5">
    <source>
        <dbReference type="Proteomes" id="UP001149009"/>
    </source>
</evidence>
<feature type="region of interest" description="Disordered" evidence="1">
    <location>
        <begin position="164"/>
        <end position="272"/>
    </location>
</feature>
<evidence type="ECO:0000259" key="3">
    <source>
        <dbReference type="Pfam" id="PF05239"/>
    </source>
</evidence>
<gene>
    <name evidence="4" type="ORF">NYR54_05085</name>
</gene>
<keyword evidence="2" id="KW-0732">Signal</keyword>
<feature type="domain" description="PRC-barrel" evidence="3">
    <location>
        <begin position="47"/>
        <end position="127"/>
    </location>
</feature>
<feature type="compositionally biased region" description="Polar residues" evidence="1">
    <location>
        <begin position="216"/>
        <end position="231"/>
    </location>
</feature>
<name>A0A9X2X7P8_9HYPH</name>
<feature type="compositionally biased region" description="Low complexity" evidence="1">
    <location>
        <begin position="244"/>
        <end position="272"/>
    </location>
</feature>
<feature type="compositionally biased region" description="Low complexity" evidence="1">
    <location>
        <begin position="176"/>
        <end position="200"/>
    </location>
</feature>
<dbReference type="PANTHER" id="PTHR36505">
    <property type="entry name" value="BLR1072 PROTEIN"/>
    <property type="match status" value="1"/>
</dbReference>
<dbReference type="EMBL" id="JAODNV010000006">
    <property type="protein sequence ID" value="MCT8989671.1"/>
    <property type="molecule type" value="Genomic_DNA"/>
</dbReference>
<feature type="chain" id="PRO_5040983125" evidence="2">
    <location>
        <begin position="22"/>
        <end position="395"/>
    </location>
</feature>
<proteinExistence type="predicted"/>
<sequence>MIRTLLATTAIATLVASGALAQSMTPTDPAATPGAEQTEMTIHAEGHLASDVIGESVYNGTGEEAENIGKVTDLVISPDGNVEAIVVGVGGFLGIGQKEVALEYDLAEWSEQQDGERWLVVETTKEALEAQEEFDRSAYRPMPADAQVTATQPVTKEDLANAPADQEGADAGGETAMAPADETGAPAADDGAADAGGMAAIPTDDGSIENEAGQETAATPDTESADQTAQSGLPDEQPDDQQSAAQTEQQDAAGDQQQAQADQQSEDGAAADTDQTLTGAVDPSQLQEAEPDQIRAENLTGTAVYGANDEHVGEIGDVILTPEGDVDAVIVDVGGFLGIGEKEVAIGTDDLAFMTDEDGDLYLFTHFSQEQLEAAPEYDEAAYAEQRDEMRLQAE</sequence>
<feature type="domain" description="PRC-barrel" evidence="3">
    <location>
        <begin position="292"/>
        <end position="351"/>
    </location>
</feature>
<dbReference type="Gene3D" id="2.30.30.240">
    <property type="entry name" value="PRC-barrel domain"/>
    <property type="match status" value="2"/>
</dbReference>
<keyword evidence="5" id="KW-1185">Reference proteome</keyword>
<organism evidence="4 5">
    <name type="scientific">Chelativorans petroleitrophicus</name>
    <dbReference type="NCBI Taxonomy" id="2975484"/>
    <lineage>
        <taxon>Bacteria</taxon>
        <taxon>Pseudomonadati</taxon>
        <taxon>Pseudomonadota</taxon>
        <taxon>Alphaproteobacteria</taxon>
        <taxon>Hyphomicrobiales</taxon>
        <taxon>Phyllobacteriaceae</taxon>
        <taxon>Chelativorans</taxon>
    </lineage>
</organism>
<dbReference type="AlphaFoldDB" id="A0A9X2X7P8"/>
<reference evidence="4" key="1">
    <citation type="submission" date="2022-08" db="EMBL/GenBank/DDBJ databases">
        <title>Chelativorans sichuanense sp. nov., a paraffin oil-degrading bacterium isolated from a mixture of oil-based drill cuttings and paddy soil.</title>
        <authorList>
            <person name="Yu J."/>
            <person name="Liu H."/>
            <person name="Chen Q."/>
        </authorList>
    </citation>
    <scope>NUCLEOTIDE SEQUENCE</scope>
    <source>
        <strain evidence="4">SCAU 2101</strain>
    </source>
</reference>
<dbReference type="InterPro" id="IPR011033">
    <property type="entry name" value="PRC_barrel-like_sf"/>
</dbReference>
<dbReference type="PANTHER" id="PTHR36505:SF1">
    <property type="entry name" value="BLR1072 PROTEIN"/>
    <property type="match status" value="1"/>
</dbReference>
<dbReference type="InterPro" id="IPR027275">
    <property type="entry name" value="PRC-brl_dom"/>
</dbReference>
<evidence type="ECO:0000256" key="2">
    <source>
        <dbReference type="SAM" id="SignalP"/>
    </source>
</evidence>